<feature type="chain" id="PRO_5021705009" evidence="2">
    <location>
        <begin position="20"/>
        <end position="478"/>
    </location>
</feature>
<reference evidence="5 6" key="1">
    <citation type="submission" date="2019-07" db="EMBL/GenBank/DDBJ databases">
        <title>Genome sequencing for Formosa sp. PS13.</title>
        <authorList>
            <person name="Park S.-J."/>
        </authorList>
    </citation>
    <scope>NUCLEOTIDE SEQUENCE [LARGE SCALE GENOMIC DNA]</scope>
    <source>
        <strain evidence="5 6">PS13</strain>
    </source>
</reference>
<organism evidence="5 6">
    <name type="scientific">Formosa sediminum</name>
    <dbReference type="NCBI Taxonomy" id="2594004"/>
    <lineage>
        <taxon>Bacteria</taxon>
        <taxon>Pseudomonadati</taxon>
        <taxon>Bacteroidota</taxon>
        <taxon>Flavobacteriia</taxon>
        <taxon>Flavobacteriales</taxon>
        <taxon>Flavobacteriaceae</taxon>
        <taxon>Formosa</taxon>
    </lineage>
</organism>
<dbReference type="InterPro" id="IPR001466">
    <property type="entry name" value="Beta-lactam-related"/>
</dbReference>
<evidence type="ECO:0000256" key="1">
    <source>
        <dbReference type="ARBA" id="ARBA00038473"/>
    </source>
</evidence>
<dbReference type="GO" id="GO:0016787">
    <property type="term" value="F:hydrolase activity"/>
    <property type="evidence" value="ECO:0007669"/>
    <property type="project" value="UniProtKB-KW"/>
</dbReference>
<gene>
    <name evidence="5" type="ORF">FNB79_11755</name>
</gene>
<dbReference type="OrthoDB" id="9797709at2"/>
<dbReference type="RefSeq" id="WP_143381494.1">
    <property type="nucleotide sequence ID" value="NZ_CP041637.1"/>
</dbReference>
<dbReference type="KEGG" id="fop:FNB79_11755"/>
<keyword evidence="6" id="KW-1185">Reference proteome</keyword>
<dbReference type="Gene3D" id="3.40.710.10">
    <property type="entry name" value="DD-peptidase/beta-lactamase superfamily"/>
    <property type="match status" value="1"/>
</dbReference>
<dbReference type="InterPro" id="IPR021860">
    <property type="entry name" value="Peptidase_S12_Pab87-rel_C"/>
</dbReference>
<proteinExistence type="inferred from homology"/>
<dbReference type="InterPro" id="IPR012338">
    <property type="entry name" value="Beta-lactam/transpept-like"/>
</dbReference>
<evidence type="ECO:0000256" key="2">
    <source>
        <dbReference type="SAM" id="SignalP"/>
    </source>
</evidence>
<feature type="domain" description="Beta-lactamase-related" evidence="3">
    <location>
        <begin position="43"/>
        <end position="362"/>
    </location>
</feature>
<evidence type="ECO:0000259" key="3">
    <source>
        <dbReference type="Pfam" id="PF00144"/>
    </source>
</evidence>
<accession>A0A516GT99</accession>
<feature type="signal peptide" evidence="2">
    <location>
        <begin position="1"/>
        <end position="19"/>
    </location>
</feature>
<dbReference type="Pfam" id="PF00144">
    <property type="entry name" value="Beta-lactamase"/>
    <property type="match status" value="1"/>
</dbReference>
<sequence length="478" mass="54288">MKKTYLILLFALYSIGIFAQSTQPDYTEAIKLVEVWLEAQKDFDKLPGISAAIITDQDMLWSGAYGQLNVEKKVKTKATTICSICSISKLFTSVAIMKLYDEGKLRLDDRIEDLLPAYKLKQKYPESGPITIRSLLTHSSGLPREAAYPYWTSPDFPFPSKAEIDSKLENQETLYPASTYFQYSNLGLTLLGEIVEEITGIPYNEYIENNILNPLNLKDTRTELPEQLYGEELAIGYASIQRNGSREKLKFFQANGITPAAGFSSNVIDLGKFASWQFRLRDTTSTELLKPSTLKYMQNVHWTDPNWKRTWGLGFAVYKGDNGSTWVGHGGSCPGYETTLQLDLKHKKAYSVMINANGTDPSKYVKGMHGIIEKVKKSTKKTPAKTTKILQQYTGYYNLSPWWSEIYISTWNDKLVALSLPSDKPQNSMAFYKHIKGDTFQRLRDDNELGETLTFIRNKSGEIISFERHGNYSKKILK</sequence>
<evidence type="ECO:0000313" key="6">
    <source>
        <dbReference type="Proteomes" id="UP000319209"/>
    </source>
</evidence>
<dbReference type="EMBL" id="CP041637">
    <property type="protein sequence ID" value="QDO94610.1"/>
    <property type="molecule type" value="Genomic_DNA"/>
</dbReference>
<dbReference type="Pfam" id="PF11954">
    <property type="entry name" value="DUF3471"/>
    <property type="match status" value="1"/>
</dbReference>
<keyword evidence="5" id="KW-0378">Hydrolase</keyword>
<dbReference type="SUPFAM" id="SSF56601">
    <property type="entry name" value="beta-lactamase/transpeptidase-like"/>
    <property type="match status" value="1"/>
</dbReference>
<evidence type="ECO:0000259" key="4">
    <source>
        <dbReference type="Pfam" id="PF11954"/>
    </source>
</evidence>
<dbReference type="Proteomes" id="UP000319209">
    <property type="component" value="Chromosome"/>
</dbReference>
<dbReference type="InterPro" id="IPR051478">
    <property type="entry name" value="Beta-lactamase-like_AB/R"/>
</dbReference>
<keyword evidence="2" id="KW-0732">Signal</keyword>
<protein>
    <submittedName>
        <fullName evidence="5">Serine hydrolase</fullName>
    </submittedName>
</protein>
<dbReference type="AlphaFoldDB" id="A0A516GT99"/>
<evidence type="ECO:0000313" key="5">
    <source>
        <dbReference type="EMBL" id="QDO94610.1"/>
    </source>
</evidence>
<dbReference type="PANTHER" id="PTHR22935:SF95">
    <property type="entry name" value="BETA-LACTAMASE-LIKE 1-RELATED"/>
    <property type="match status" value="1"/>
</dbReference>
<feature type="domain" description="Peptidase S12 Pab87-related C-terminal" evidence="4">
    <location>
        <begin position="380"/>
        <end position="467"/>
    </location>
</feature>
<dbReference type="PANTHER" id="PTHR22935">
    <property type="entry name" value="PENICILLIN-BINDING PROTEIN"/>
    <property type="match status" value="1"/>
</dbReference>
<name>A0A516GT99_9FLAO</name>
<comment type="similarity">
    <text evidence="1">Belongs to the beta-lactamase family.</text>
</comment>